<dbReference type="PANTHER" id="PTHR28532">
    <property type="entry name" value="GEO13458P1"/>
    <property type="match status" value="1"/>
</dbReference>
<dbReference type="PANTHER" id="PTHR28532:SF1">
    <property type="entry name" value="ORAL CANCER OVEREXPRESSED 1"/>
    <property type="match status" value="1"/>
</dbReference>
<dbReference type="AlphaFoldDB" id="A0A2J7QY43"/>
<organism evidence="3 4">
    <name type="scientific">Cryptotermes secundus</name>
    <dbReference type="NCBI Taxonomy" id="105785"/>
    <lineage>
        <taxon>Eukaryota</taxon>
        <taxon>Metazoa</taxon>
        <taxon>Ecdysozoa</taxon>
        <taxon>Arthropoda</taxon>
        <taxon>Hexapoda</taxon>
        <taxon>Insecta</taxon>
        <taxon>Pterygota</taxon>
        <taxon>Neoptera</taxon>
        <taxon>Polyneoptera</taxon>
        <taxon>Dictyoptera</taxon>
        <taxon>Blattodea</taxon>
        <taxon>Blattoidea</taxon>
        <taxon>Termitoidae</taxon>
        <taxon>Kalotermitidae</taxon>
        <taxon>Cryptotermitinae</taxon>
        <taxon>Cryptotermes</taxon>
    </lineage>
</organism>
<feature type="domain" description="Essential protein Yae1 N-terminal" evidence="2">
    <location>
        <begin position="35"/>
        <end position="73"/>
    </location>
</feature>
<accession>A0A2J7QY43</accession>
<keyword evidence="4" id="KW-1185">Reference proteome</keyword>
<reference evidence="3 4" key="1">
    <citation type="submission" date="2017-12" db="EMBL/GenBank/DDBJ databases">
        <title>Hemimetabolous genomes reveal molecular basis of termite eusociality.</title>
        <authorList>
            <person name="Harrison M.C."/>
            <person name="Jongepier E."/>
            <person name="Robertson H.M."/>
            <person name="Arning N."/>
            <person name="Bitard-Feildel T."/>
            <person name="Chao H."/>
            <person name="Childers C.P."/>
            <person name="Dinh H."/>
            <person name="Doddapaneni H."/>
            <person name="Dugan S."/>
            <person name="Gowin J."/>
            <person name="Greiner C."/>
            <person name="Han Y."/>
            <person name="Hu H."/>
            <person name="Hughes D.S.T."/>
            <person name="Huylmans A.-K."/>
            <person name="Kemena C."/>
            <person name="Kremer L.P.M."/>
            <person name="Lee S.L."/>
            <person name="Lopez-Ezquerra A."/>
            <person name="Mallet L."/>
            <person name="Monroy-Kuhn J.M."/>
            <person name="Moser A."/>
            <person name="Murali S.C."/>
            <person name="Muzny D.M."/>
            <person name="Otani S."/>
            <person name="Piulachs M.-D."/>
            <person name="Poelchau M."/>
            <person name="Qu J."/>
            <person name="Schaub F."/>
            <person name="Wada-Katsumata A."/>
            <person name="Worley K.C."/>
            <person name="Xie Q."/>
            <person name="Ylla G."/>
            <person name="Poulsen M."/>
            <person name="Gibbs R.A."/>
            <person name="Schal C."/>
            <person name="Richards S."/>
            <person name="Belles X."/>
            <person name="Korb J."/>
            <person name="Bornberg-Bauer E."/>
        </authorList>
    </citation>
    <scope>NUCLEOTIDE SEQUENCE [LARGE SCALE GENOMIC DNA]</scope>
    <source>
        <tissue evidence="3">Whole body</tissue>
    </source>
</reference>
<gene>
    <name evidence="3" type="primary">Oraov1</name>
    <name evidence="3" type="ORF">B7P43_G00555</name>
</gene>
<dbReference type="Pfam" id="PF09811">
    <property type="entry name" value="Yae1_N"/>
    <property type="match status" value="1"/>
</dbReference>
<sequence>MEAKHTEKEIDDEAADINDVFHSIALSEERLLKQGFQEGFMKGSLEGEVEGFHLGYHRGAEIGAEIGYYKGVVETLLVISDKREHDVPGKAVSVLQKVLELINHFPTSNAEDVDITAACDNIRAKFKKACALLKIDGTFPELSKISF</sequence>
<comment type="caution">
    <text evidence="3">The sequence shown here is derived from an EMBL/GenBank/DDBJ whole genome shotgun (WGS) entry which is preliminary data.</text>
</comment>
<dbReference type="InterPro" id="IPR052436">
    <property type="entry name" value="LTO1_adapter"/>
</dbReference>
<comment type="similarity">
    <text evidence="1">Belongs to the LTO1 family.</text>
</comment>
<evidence type="ECO:0000313" key="3">
    <source>
        <dbReference type="EMBL" id="PNF33501.1"/>
    </source>
</evidence>
<protein>
    <submittedName>
        <fullName evidence="3">Oral cancer-overexpressed protein 1-like protein</fullName>
    </submittedName>
</protein>
<evidence type="ECO:0000259" key="2">
    <source>
        <dbReference type="Pfam" id="PF09811"/>
    </source>
</evidence>
<dbReference type="STRING" id="105785.A0A2J7QY43"/>
<dbReference type="Proteomes" id="UP000235965">
    <property type="component" value="Unassembled WGS sequence"/>
</dbReference>
<evidence type="ECO:0000313" key="4">
    <source>
        <dbReference type="Proteomes" id="UP000235965"/>
    </source>
</evidence>
<proteinExistence type="inferred from homology"/>
<name>A0A2J7QY43_9NEOP</name>
<dbReference type="InterPro" id="IPR019191">
    <property type="entry name" value="Essential_protein_Yae1_N"/>
</dbReference>
<dbReference type="InParanoid" id="A0A2J7QY43"/>
<evidence type="ECO:0000256" key="1">
    <source>
        <dbReference type="ARBA" id="ARBA00038090"/>
    </source>
</evidence>
<dbReference type="EMBL" id="NEVH01009368">
    <property type="protein sequence ID" value="PNF33501.1"/>
    <property type="molecule type" value="Genomic_DNA"/>
</dbReference>